<keyword evidence="5" id="KW-0949">S-adenosyl-L-methionine</keyword>
<keyword evidence="11" id="KW-1185">Reference proteome</keyword>
<dbReference type="InterPro" id="IPR006366">
    <property type="entry name" value="CobA/CysG_C"/>
</dbReference>
<name>A0A6C2YI87_9BACT</name>
<dbReference type="AlphaFoldDB" id="A0A6C2YI87"/>
<evidence type="ECO:0000313" key="11">
    <source>
        <dbReference type="Proteomes" id="UP000464378"/>
    </source>
</evidence>
<dbReference type="InterPro" id="IPR014777">
    <property type="entry name" value="4pyrrole_Mease_sub1"/>
</dbReference>
<dbReference type="NCBIfam" id="TIGR01469">
    <property type="entry name" value="cobA_cysG_Cterm"/>
    <property type="match status" value="1"/>
</dbReference>
<evidence type="ECO:0000256" key="5">
    <source>
        <dbReference type="ARBA" id="ARBA00022691"/>
    </source>
</evidence>
<dbReference type="PANTHER" id="PTHR45790">
    <property type="entry name" value="SIROHEME SYNTHASE-RELATED"/>
    <property type="match status" value="1"/>
</dbReference>
<evidence type="ECO:0000256" key="6">
    <source>
        <dbReference type="ARBA" id="ARBA00023244"/>
    </source>
</evidence>
<keyword evidence="4 8" id="KW-0808">Transferase</keyword>
<dbReference type="PANTHER" id="PTHR45790:SF3">
    <property type="entry name" value="S-ADENOSYL-L-METHIONINE-DEPENDENT UROPORPHYRINOGEN III METHYLTRANSFERASE, CHLOROPLASTIC"/>
    <property type="match status" value="1"/>
</dbReference>
<dbReference type="CDD" id="cd11642">
    <property type="entry name" value="SUMT"/>
    <property type="match status" value="1"/>
</dbReference>
<evidence type="ECO:0000256" key="7">
    <source>
        <dbReference type="ARBA" id="ARBA00025705"/>
    </source>
</evidence>
<evidence type="ECO:0000259" key="9">
    <source>
        <dbReference type="Pfam" id="PF00590"/>
    </source>
</evidence>
<dbReference type="EMBL" id="LR593887">
    <property type="protein sequence ID" value="VTR97376.1"/>
    <property type="molecule type" value="Genomic_DNA"/>
</dbReference>
<comment type="similarity">
    <text evidence="1 8">Belongs to the precorrin methyltransferase family.</text>
</comment>
<dbReference type="InParanoid" id="A0A6C2YI87"/>
<dbReference type="InterPro" id="IPR000878">
    <property type="entry name" value="4pyrrol_Mease"/>
</dbReference>
<dbReference type="Gene3D" id="3.40.1010.10">
    <property type="entry name" value="Cobalt-precorrin-4 Transmethylase, Domain 1"/>
    <property type="match status" value="1"/>
</dbReference>
<accession>A0A6C2YI87</accession>
<dbReference type="PROSITE" id="PS00840">
    <property type="entry name" value="SUMT_2"/>
    <property type="match status" value="1"/>
</dbReference>
<comment type="pathway">
    <text evidence="7">Porphyrin-containing compound metabolism; siroheme biosynthesis; precorrin-2 from uroporphyrinogen III: step 1/1.</text>
</comment>
<dbReference type="RefSeq" id="WP_162656162.1">
    <property type="nucleotide sequence ID" value="NZ_LR593887.1"/>
</dbReference>
<dbReference type="InterPro" id="IPR003043">
    <property type="entry name" value="Uropor_MeTrfase_CS"/>
</dbReference>
<dbReference type="InterPro" id="IPR014776">
    <property type="entry name" value="4pyrrole_Mease_sub2"/>
</dbReference>
<dbReference type="Pfam" id="PF00590">
    <property type="entry name" value="TP_methylase"/>
    <property type="match status" value="1"/>
</dbReference>
<dbReference type="InterPro" id="IPR035996">
    <property type="entry name" value="4pyrrol_Methylase_sf"/>
</dbReference>
<protein>
    <recommendedName>
        <fullName evidence="2">uroporphyrinogen-III C-methyltransferase</fullName>
        <ecNumber evidence="2">2.1.1.107</ecNumber>
    </recommendedName>
</protein>
<dbReference type="SUPFAM" id="SSF53790">
    <property type="entry name" value="Tetrapyrrole methylase"/>
    <property type="match status" value="1"/>
</dbReference>
<evidence type="ECO:0000313" key="10">
    <source>
        <dbReference type="EMBL" id="VIP00979.1"/>
    </source>
</evidence>
<dbReference type="EC" id="2.1.1.107" evidence="2"/>
<proteinExistence type="inferred from homology"/>
<evidence type="ECO:0000256" key="2">
    <source>
        <dbReference type="ARBA" id="ARBA00012162"/>
    </source>
</evidence>
<keyword evidence="3 8" id="KW-0489">Methyltransferase</keyword>
<dbReference type="InterPro" id="IPR050161">
    <property type="entry name" value="Siro_Cobalamin_biosynth"/>
</dbReference>
<keyword evidence="6" id="KW-0627">Porphyrin biosynthesis</keyword>
<evidence type="ECO:0000256" key="3">
    <source>
        <dbReference type="ARBA" id="ARBA00022603"/>
    </source>
</evidence>
<feature type="domain" description="Tetrapyrrole methylase" evidence="9">
    <location>
        <begin position="24"/>
        <end position="236"/>
    </location>
</feature>
<reference evidence="10" key="1">
    <citation type="submission" date="2019-04" db="EMBL/GenBank/DDBJ databases">
        <authorList>
            <consortium name="Science for Life Laboratories"/>
        </authorList>
    </citation>
    <scope>NUCLEOTIDE SEQUENCE</scope>
    <source>
        <strain evidence="10">MBLW1</strain>
    </source>
</reference>
<dbReference type="EMBL" id="LR586016">
    <property type="protein sequence ID" value="VIP00979.1"/>
    <property type="molecule type" value="Genomic_DNA"/>
</dbReference>
<dbReference type="PROSITE" id="PS00839">
    <property type="entry name" value="SUMT_1"/>
    <property type="match status" value="1"/>
</dbReference>
<evidence type="ECO:0000256" key="1">
    <source>
        <dbReference type="ARBA" id="ARBA00005879"/>
    </source>
</evidence>
<dbReference type="FunCoup" id="A0A6C2YI87">
    <property type="interactions" value="225"/>
</dbReference>
<dbReference type="Gene3D" id="3.30.950.10">
    <property type="entry name" value="Methyltransferase, Cobalt-precorrin-4 Transmethylase, Domain 2"/>
    <property type="match status" value="1"/>
</dbReference>
<dbReference type="GO" id="GO:0019354">
    <property type="term" value="P:siroheme biosynthetic process"/>
    <property type="evidence" value="ECO:0007669"/>
    <property type="project" value="InterPro"/>
</dbReference>
<dbReference type="KEGG" id="tim:GMBLW1_29810"/>
<dbReference type="NCBIfam" id="NF004790">
    <property type="entry name" value="PRK06136.1"/>
    <property type="match status" value="1"/>
</dbReference>
<organism evidence="10">
    <name type="scientific">Tuwongella immobilis</name>
    <dbReference type="NCBI Taxonomy" id="692036"/>
    <lineage>
        <taxon>Bacteria</taxon>
        <taxon>Pseudomonadati</taxon>
        <taxon>Planctomycetota</taxon>
        <taxon>Planctomycetia</taxon>
        <taxon>Gemmatales</taxon>
        <taxon>Gemmataceae</taxon>
        <taxon>Tuwongella</taxon>
    </lineage>
</organism>
<dbReference type="GO" id="GO:0032259">
    <property type="term" value="P:methylation"/>
    <property type="evidence" value="ECO:0007669"/>
    <property type="project" value="UniProtKB-KW"/>
</dbReference>
<gene>
    <name evidence="10" type="ORF">GMBLW1_29810</name>
</gene>
<evidence type="ECO:0000256" key="4">
    <source>
        <dbReference type="ARBA" id="ARBA00022679"/>
    </source>
</evidence>
<dbReference type="Proteomes" id="UP000464378">
    <property type="component" value="Chromosome"/>
</dbReference>
<evidence type="ECO:0000256" key="8">
    <source>
        <dbReference type="RuleBase" id="RU003960"/>
    </source>
</evidence>
<sequence length="279" mass="29542">MTQHSPSPPLVSARRVAPIVRRGTVYLVGAGPGASDLMTLRGYRILRAADVVFHDALIAPEVLAEANPFAQLISVGKRGYCVGSTRQETIHDALVRWAKLEKSVCRLKCGDPCIFGRGGEEAVHLAGAGVPFELVPGVTSAIGGCALAGIPLTHRDVGQSLALITAHHDPDSAECTHDWAALARLTTLVCYMGYRHRHRIAAKLLAAGKSGQTPVAILQAATMPHEQITITTLESLAVSTSEFVPDAPGLIVIGEVVRFREQLFPFASSLADCSQGVTA</sequence>
<dbReference type="FunFam" id="3.40.1010.10:FF:000001">
    <property type="entry name" value="Siroheme synthase"/>
    <property type="match status" value="1"/>
</dbReference>
<dbReference type="GO" id="GO:0004851">
    <property type="term" value="F:uroporphyrin-III C-methyltransferase activity"/>
    <property type="evidence" value="ECO:0007669"/>
    <property type="project" value="UniProtKB-EC"/>
</dbReference>